<evidence type="ECO:0000313" key="1">
    <source>
        <dbReference type="EMBL" id="BFH72206.1"/>
    </source>
</evidence>
<gene>
    <name evidence="1" type="ORF">SJAV_01500</name>
</gene>
<dbReference type="KEGG" id="sjv:SJAV_01500"/>
<proteinExistence type="predicted"/>
<name>A0AAT9GMX5_9CREN</name>
<dbReference type="EMBL" id="AP031322">
    <property type="protein sequence ID" value="BFH72206.1"/>
    <property type="molecule type" value="Genomic_DNA"/>
</dbReference>
<reference evidence="1" key="1">
    <citation type="submission" date="2024-03" db="EMBL/GenBank/DDBJ databases">
        <title>Complete genome sequence of Sulfurisphaera javensis strain KD-1.</title>
        <authorList>
            <person name="Sakai H."/>
            <person name="Nur N."/>
            <person name="Suwanto A."/>
            <person name="Kurosawa N."/>
        </authorList>
    </citation>
    <scope>NUCLEOTIDE SEQUENCE</scope>
    <source>
        <strain evidence="1">KD-1</strain>
    </source>
</reference>
<sequence length="48" mass="5824">MAEETIKILKMKDEEYFNLIYNDKVNEFLELHKGWDKVGAEIYHYLNS</sequence>
<organism evidence="1">
    <name type="scientific">Sulfurisphaera javensis</name>
    <dbReference type="NCBI Taxonomy" id="2049879"/>
    <lineage>
        <taxon>Archaea</taxon>
        <taxon>Thermoproteota</taxon>
        <taxon>Thermoprotei</taxon>
        <taxon>Sulfolobales</taxon>
        <taxon>Sulfolobaceae</taxon>
        <taxon>Sulfurisphaera</taxon>
    </lineage>
</organism>
<protein>
    <submittedName>
        <fullName evidence="1">Uncharacterized protein</fullName>
    </submittedName>
</protein>
<accession>A0AAT9GMX5</accession>
<dbReference type="AlphaFoldDB" id="A0AAT9GMX5"/>